<dbReference type="SUPFAM" id="SSF55811">
    <property type="entry name" value="Nudix"/>
    <property type="match status" value="1"/>
</dbReference>
<evidence type="ECO:0000256" key="3">
    <source>
        <dbReference type="ARBA" id="ARBA00022842"/>
    </source>
</evidence>
<proteinExistence type="predicted"/>
<dbReference type="Gene3D" id="3.90.79.10">
    <property type="entry name" value="Nucleoside Triphosphate Pyrophosphohydrolase"/>
    <property type="match status" value="1"/>
</dbReference>
<dbReference type="PANTHER" id="PTHR43046">
    <property type="entry name" value="GDP-MANNOSE MANNOSYL HYDROLASE"/>
    <property type="match status" value="1"/>
</dbReference>
<dbReference type="PANTHER" id="PTHR43046:SF12">
    <property type="entry name" value="GDP-MANNOSE MANNOSYL HYDROLASE"/>
    <property type="match status" value="1"/>
</dbReference>
<evidence type="ECO:0000256" key="2">
    <source>
        <dbReference type="ARBA" id="ARBA00022801"/>
    </source>
</evidence>
<dbReference type="OrthoDB" id="9804442at2"/>
<name>A0A6N7EI52_9MICO</name>
<dbReference type="InterPro" id="IPR000086">
    <property type="entry name" value="NUDIX_hydrolase_dom"/>
</dbReference>
<reference evidence="5 6" key="1">
    <citation type="submission" date="2019-10" db="EMBL/GenBank/DDBJ databases">
        <title>Georgenia wutianyii sp. nov. and Georgenia yuyongxinii sp. nov. isolated from plateau pika (Ochotona curzoniae) in the Qinghai-Tibet plateau of China.</title>
        <authorList>
            <person name="Tian Z."/>
        </authorList>
    </citation>
    <scope>NUCLEOTIDE SEQUENCE [LARGE SCALE GENOMIC DNA]</scope>
    <source>
        <strain evidence="5 6">JCM 19765</strain>
    </source>
</reference>
<keyword evidence="6" id="KW-1185">Reference proteome</keyword>
<dbReference type="RefSeq" id="WP_152195414.1">
    <property type="nucleotide sequence ID" value="NZ_VUKD01000003.1"/>
</dbReference>
<dbReference type="AlphaFoldDB" id="A0A6N7EI52"/>
<protein>
    <submittedName>
        <fullName evidence="5">NUDIX domain-containing protein</fullName>
    </submittedName>
</protein>
<sequence length="189" mass="20868">MADALTYGLGPDWEPGEDGLPFRRAARVVVLDDDDRLLLVRGHDAGEVTRSWWFTVGGGLDAGEDVRDGATREVFEETGLVVRPADLVGPVLTRSAVFDFARVTCRQDEEFFLARVPSGHDFSHDGWTDLERDVLDEMRWWDVDELAAAVAEGTVVYPETLPELVRALLDGWDGTTPHLDESSVLGPST</sequence>
<accession>A0A6N7EI52</accession>
<dbReference type="Proteomes" id="UP000437709">
    <property type="component" value="Unassembled WGS sequence"/>
</dbReference>
<dbReference type="PROSITE" id="PS51462">
    <property type="entry name" value="NUDIX"/>
    <property type="match status" value="1"/>
</dbReference>
<dbReference type="GO" id="GO:0016787">
    <property type="term" value="F:hydrolase activity"/>
    <property type="evidence" value="ECO:0007669"/>
    <property type="project" value="UniProtKB-KW"/>
</dbReference>
<evidence type="ECO:0000313" key="5">
    <source>
        <dbReference type="EMBL" id="MPV37740.1"/>
    </source>
</evidence>
<dbReference type="CDD" id="cd04685">
    <property type="entry name" value="NUDIX_Hydrolase"/>
    <property type="match status" value="1"/>
</dbReference>
<gene>
    <name evidence="5" type="ORF">GB881_11930</name>
</gene>
<feature type="domain" description="Nudix hydrolase" evidence="4">
    <location>
        <begin position="21"/>
        <end position="163"/>
    </location>
</feature>
<evidence type="ECO:0000313" key="6">
    <source>
        <dbReference type="Proteomes" id="UP000437709"/>
    </source>
</evidence>
<organism evidence="5 6">
    <name type="scientific">Georgenia subflava</name>
    <dbReference type="NCBI Taxonomy" id="1622177"/>
    <lineage>
        <taxon>Bacteria</taxon>
        <taxon>Bacillati</taxon>
        <taxon>Actinomycetota</taxon>
        <taxon>Actinomycetes</taxon>
        <taxon>Micrococcales</taxon>
        <taxon>Bogoriellaceae</taxon>
        <taxon>Georgenia</taxon>
    </lineage>
</organism>
<comment type="cofactor">
    <cofactor evidence="1">
        <name>Mg(2+)</name>
        <dbReference type="ChEBI" id="CHEBI:18420"/>
    </cofactor>
</comment>
<dbReference type="PROSITE" id="PS00893">
    <property type="entry name" value="NUDIX_BOX"/>
    <property type="match status" value="1"/>
</dbReference>
<comment type="caution">
    <text evidence="5">The sequence shown here is derived from an EMBL/GenBank/DDBJ whole genome shotgun (WGS) entry which is preliminary data.</text>
</comment>
<evidence type="ECO:0000256" key="1">
    <source>
        <dbReference type="ARBA" id="ARBA00001946"/>
    </source>
</evidence>
<dbReference type="EMBL" id="WHPC01000047">
    <property type="protein sequence ID" value="MPV37740.1"/>
    <property type="molecule type" value="Genomic_DNA"/>
</dbReference>
<dbReference type="InterPro" id="IPR020084">
    <property type="entry name" value="NUDIX_hydrolase_CS"/>
</dbReference>
<dbReference type="InterPro" id="IPR015797">
    <property type="entry name" value="NUDIX_hydrolase-like_dom_sf"/>
</dbReference>
<dbReference type="Pfam" id="PF00293">
    <property type="entry name" value="NUDIX"/>
    <property type="match status" value="1"/>
</dbReference>
<evidence type="ECO:0000259" key="4">
    <source>
        <dbReference type="PROSITE" id="PS51462"/>
    </source>
</evidence>
<keyword evidence="3" id="KW-0460">Magnesium</keyword>
<keyword evidence="2" id="KW-0378">Hydrolase</keyword>